<dbReference type="Pfam" id="PF00850">
    <property type="entry name" value="Hist_deacetyl"/>
    <property type="match status" value="1"/>
</dbReference>
<protein>
    <recommendedName>
        <fullName evidence="2">histone deacetylase</fullName>
        <ecNumber evidence="2">3.5.1.98</ecNumber>
    </recommendedName>
</protein>
<dbReference type="InterPro" id="IPR000286">
    <property type="entry name" value="HDACs"/>
</dbReference>
<feature type="region of interest" description="Disordered" evidence="6">
    <location>
        <begin position="523"/>
        <end position="621"/>
    </location>
</feature>
<dbReference type="PANTHER" id="PTHR10625">
    <property type="entry name" value="HISTONE DEACETYLASE HDAC1-RELATED"/>
    <property type="match status" value="1"/>
</dbReference>
<dbReference type="Gene3D" id="3.40.800.20">
    <property type="entry name" value="Histone deacetylase domain"/>
    <property type="match status" value="1"/>
</dbReference>
<feature type="chain" id="PRO_5015178346" description="histone deacetylase" evidence="7">
    <location>
        <begin position="21"/>
        <end position="1179"/>
    </location>
</feature>
<dbReference type="AlphaFoldDB" id="A0A2P6TJU9"/>
<dbReference type="GO" id="GO:0040029">
    <property type="term" value="P:epigenetic regulation of gene expression"/>
    <property type="evidence" value="ECO:0007669"/>
    <property type="project" value="TreeGrafter"/>
</dbReference>
<comment type="caution">
    <text evidence="9">The sequence shown here is derived from an EMBL/GenBank/DDBJ whole genome shotgun (WGS) entry which is preliminary data.</text>
</comment>
<dbReference type="PRINTS" id="PR01270">
    <property type="entry name" value="HDASUPER"/>
</dbReference>
<keyword evidence="10" id="KW-1185">Reference proteome</keyword>
<reference evidence="9 10" key="1">
    <citation type="journal article" date="2018" name="Plant J.">
        <title>Genome sequences of Chlorella sorokiniana UTEX 1602 and Micractinium conductrix SAG 241.80: implications to maltose excretion by a green alga.</title>
        <authorList>
            <person name="Arriola M.B."/>
            <person name="Velmurugan N."/>
            <person name="Zhang Y."/>
            <person name="Plunkett M.H."/>
            <person name="Hondzo H."/>
            <person name="Barney B.M."/>
        </authorList>
    </citation>
    <scope>NUCLEOTIDE SEQUENCE [LARGE SCALE GENOMIC DNA]</scope>
    <source>
        <strain evidence="10">UTEX 1602</strain>
    </source>
</reference>
<evidence type="ECO:0000313" key="10">
    <source>
        <dbReference type="Proteomes" id="UP000239899"/>
    </source>
</evidence>
<evidence type="ECO:0000313" key="9">
    <source>
        <dbReference type="EMBL" id="PRW44357.1"/>
    </source>
</evidence>
<feature type="compositionally biased region" description="Basic and acidic residues" evidence="6">
    <location>
        <begin position="573"/>
        <end position="584"/>
    </location>
</feature>
<evidence type="ECO:0000259" key="8">
    <source>
        <dbReference type="Pfam" id="PF00850"/>
    </source>
</evidence>
<feature type="domain" description="Histone deacetylase" evidence="8">
    <location>
        <begin position="172"/>
        <end position="464"/>
    </location>
</feature>
<dbReference type="EMBL" id="LHPG02000013">
    <property type="protein sequence ID" value="PRW44357.1"/>
    <property type="molecule type" value="Genomic_DNA"/>
</dbReference>
<evidence type="ECO:0000256" key="5">
    <source>
        <dbReference type="ARBA" id="ARBA00048287"/>
    </source>
</evidence>
<evidence type="ECO:0000256" key="7">
    <source>
        <dbReference type="SAM" id="SignalP"/>
    </source>
</evidence>
<dbReference type="EC" id="3.5.1.98" evidence="2"/>
<dbReference type="GO" id="GO:0005634">
    <property type="term" value="C:nucleus"/>
    <property type="evidence" value="ECO:0007669"/>
    <property type="project" value="TreeGrafter"/>
</dbReference>
<dbReference type="Proteomes" id="UP000239899">
    <property type="component" value="Unassembled WGS sequence"/>
</dbReference>
<evidence type="ECO:0000256" key="6">
    <source>
        <dbReference type="SAM" id="MobiDB-lite"/>
    </source>
</evidence>
<name>A0A2P6TJU9_CHLSO</name>
<evidence type="ECO:0000256" key="3">
    <source>
        <dbReference type="ARBA" id="ARBA00022801"/>
    </source>
</evidence>
<proteinExistence type="inferred from homology"/>
<dbReference type="InterPro" id="IPR023696">
    <property type="entry name" value="Ureohydrolase_dom_sf"/>
</dbReference>
<keyword evidence="7" id="KW-0732">Signal</keyword>
<feature type="compositionally biased region" description="Basic and acidic residues" evidence="6">
    <location>
        <begin position="556"/>
        <end position="566"/>
    </location>
</feature>
<feature type="compositionally biased region" description="Low complexity" evidence="6">
    <location>
        <begin position="587"/>
        <end position="610"/>
    </location>
</feature>
<dbReference type="GO" id="GO:0141221">
    <property type="term" value="F:histone deacetylase activity, hydrolytic mechanism"/>
    <property type="evidence" value="ECO:0007669"/>
    <property type="project" value="UniProtKB-EC"/>
</dbReference>
<sequence>MKAALAILALVCAAVCGAQGLPTSRKLQQLATSATRMATATAQGNESTPVNGDPEGEALAVTTTFGDARDTRGAIAIDQGQQIARGNWFASTYGSGSSLASNGLGAAVNTGGGYAANWPESYGYGKVITHPFKEDVIQTRPAFVSVENNPPRNVAYFFDEEQCNYNYGGGNPMRPHRHRLTTNLVKGYDLDKKMRVLRPEARTREEIMYFHADDYVDFLTSVTPENQEEFMMQMRRFNLGPVGEADCPVFDGMMEYFQIYSGGSVGGAALINSGEADVVMNWSGGMHHAKKGEASGFCYINDIVLAILELLKVHQRVLYVDIDIHHGDGVEEAFYTTNRVMTVSFHKYGDFFPGTGALGDTGHSEGKLYSVNVPLQEGMDDESYKYVYEPVMQKVMELYQPGAIVMCCGADSLSGDKLGCFNLSIQGHSNCIEFLARFGVPMLLLGGGGYTMRNVSRCWCYETGKMLGLDLPDEIPEAGYADYDYFMDTHRLRIAVSNMKNANTRESLDKIRTTVLENLAVMPPAPSAQMAPVPPQHEAAELPEEDMEARGGGAAYDERRVQREHDVDDDERDDVKAARNEQAHGSEPAAPAPVKQEPAAAAPAAAQAAPSSDEAFLNGTTAPAPAAAAPAAAAPAVQPAAEQQAAVPAAAQQAAAPAAVPQPAAPAAAVAPAAAEPMAIEVPAGSTTPLLAALEQHALSVLATMESDTRAAVAACGPYLTANERTALACAQEAEGIAADAAVCPEICADLLSAMPVDCQAAVSVLLPRVMQVKASAFEVLNQGGLTNLDILNNPAMLEAAQKCGEYFDQNSAGQDACASASEAMAASGTWTCPEACKNYWAGLPEACDTLMQTILGSVAGDQMKDDQGNPISMREWYTRICSGQPVSLPSAPAGDNTTTGSPITVNYTGFASTFECDTAGGFAWITLDPSLATLTPGGGSAAAALNSTCNDLNTTGCCVQAPASNLTLAQFGLGKPMIVQGVKLTSPAGECCLDGSGSSGANCTAGSGPCSERFIGTYISVSNSSVEQVMDGAEYKQWKDAIALANLTGDDLVFAGQSWLWGYLLAGANSSAGLCNIVTEFDVYGTDNMDGSMLNNGTASIGCGLGVMGGKANVTTSGVLSDLLGLSGSGAAAGAGTNATVSVGLAREKPQGSWLLLSRFSSEEPLSFCGLQVCAKAA</sequence>
<dbReference type="SUPFAM" id="SSF52768">
    <property type="entry name" value="Arginase/deacetylase"/>
    <property type="match status" value="1"/>
</dbReference>
<dbReference type="InterPro" id="IPR003084">
    <property type="entry name" value="HDAC_I/II"/>
</dbReference>
<evidence type="ECO:0000256" key="1">
    <source>
        <dbReference type="ARBA" id="ARBA00006457"/>
    </source>
</evidence>
<comment type="similarity">
    <text evidence="1">Belongs to the histone deacetylase family. HD type 1 subfamily.</text>
</comment>
<keyword evidence="4" id="KW-0156">Chromatin regulator</keyword>
<accession>A0A2P6TJU9</accession>
<dbReference type="STRING" id="3076.A0A2P6TJU9"/>
<dbReference type="PANTHER" id="PTHR10625:SF44">
    <property type="entry name" value="HISTONE DEACETYLASE 19"/>
    <property type="match status" value="1"/>
</dbReference>
<dbReference type="InterPro" id="IPR023801">
    <property type="entry name" value="His_deacetylse_dom"/>
</dbReference>
<gene>
    <name evidence="9" type="ORF">C2E21_6523</name>
</gene>
<comment type="catalytic activity">
    <reaction evidence="5">
        <text>N(6)-acetyl-L-lysyl-[histone] + H2O = L-lysyl-[histone] + acetate</text>
        <dbReference type="Rhea" id="RHEA:58196"/>
        <dbReference type="Rhea" id="RHEA-COMP:9845"/>
        <dbReference type="Rhea" id="RHEA-COMP:11338"/>
        <dbReference type="ChEBI" id="CHEBI:15377"/>
        <dbReference type="ChEBI" id="CHEBI:29969"/>
        <dbReference type="ChEBI" id="CHEBI:30089"/>
        <dbReference type="ChEBI" id="CHEBI:61930"/>
        <dbReference type="EC" id="3.5.1.98"/>
    </reaction>
</comment>
<evidence type="ECO:0000256" key="2">
    <source>
        <dbReference type="ARBA" id="ARBA00012111"/>
    </source>
</evidence>
<dbReference type="PRINTS" id="PR01271">
    <property type="entry name" value="HISDACETLASE"/>
</dbReference>
<dbReference type="InterPro" id="IPR037138">
    <property type="entry name" value="His_deacetylse_dom_sf"/>
</dbReference>
<keyword evidence="3" id="KW-0378">Hydrolase</keyword>
<feature type="signal peptide" evidence="7">
    <location>
        <begin position="1"/>
        <end position="20"/>
    </location>
</feature>
<evidence type="ECO:0000256" key="4">
    <source>
        <dbReference type="ARBA" id="ARBA00022853"/>
    </source>
</evidence>
<dbReference type="CDD" id="cd09991">
    <property type="entry name" value="HDAC_classI"/>
    <property type="match status" value="1"/>
</dbReference>
<organism evidence="9 10">
    <name type="scientific">Chlorella sorokiniana</name>
    <name type="common">Freshwater green alga</name>
    <dbReference type="NCBI Taxonomy" id="3076"/>
    <lineage>
        <taxon>Eukaryota</taxon>
        <taxon>Viridiplantae</taxon>
        <taxon>Chlorophyta</taxon>
        <taxon>core chlorophytes</taxon>
        <taxon>Trebouxiophyceae</taxon>
        <taxon>Chlorellales</taxon>
        <taxon>Chlorellaceae</taxon>
        <taxon>Chlorella clade</taxon>
        <taxon>Chlorella</taxon>
    </lineage>
</organism>
<dbReference type="OrthoDB" id="1918432at2759"/>